<feature type="transmembrane region" description="Helical" evidence="1">
    <location>
        <begin position="37"/>
        <end position="64"/>
    </location>
</feature>
<evidence type="ECO:0000313" key="3">
    <source>
        <dbReference type="Proteomes" id="UP000236345"/>
    </source>
</evidence>
<gene>
    <name evidence="2" type="ORF">COO59_10260</name>
</gene>
<evidence type="ECO:0000256" key="1">
    <source>
        <dbReference type="SAM" id="Phobius"/>
    </source>
</evidence>
<keyword evidence="1" id="KW-0812">Transmembrane</keyword>
<dbReference type="Proteomes" id="UP000236345">
    <property type="component" value="Unassembled WGS sequence"/>
</dbReference>
<accession>A0A2K1QA04</accession>
<keyword evidence="1" id="KW-1133">Transmembrane helix</keyword>
<sequence>MRAGNIKAIKNLLNKTEINSVAGTQSKPDVRLAFCYYMLYAIIFMCQMKGDLGVAFYFFAHLWLTRNMLVYRRRCRRAYA</sequence>
<organism evidence="2 3">
    <name type="scientific">Mixta theicola</name>
    <dbReference type="NCBI Taxonomy" id="1458355"/>
    <lineage>
        <taxon>Bacteria</taxon>
        <taxon>Pseudomonadati</taxon>
        <taxon>Pseudomonadota</taxon>
        <taxon>Gammaproteobacteria</taxon>
        <taxon>Enterobacterales</taxon>
        <taxon>Erwiniaceae</taxon>
        <taxon>Mixta</taxon>
    </lineage>
</organism>
<evidence type="ECO:0000313" key="2">
    <source>
        <dbReference type="EMBL" id="PNS11859.1"/>
    </source>
</evidence>
<keyword evidence="3" id="KW-1185">Reference proteome</keyword>
<name>A0A2K1QA04_9GAMM</name>
<proteinExistence type="predicted"/>
<keyword evidence="1" id="KW-0472">Membrane</keyword>
<reference evidence="3" key="1">
    <citation type="submission" date="2017-09" db="EMBL/GenBank/DDBJ databases">
        <authorList>
            <person name="Palmer M."/>
            <person name="Steenkamp E.T."/>
            <person name="Coetzee M.P."/>
            <person name="Avontuur J.R."/>
            <person name="Van Zyl E."/>
            <person name="Chan W.-Y."/>
            <person name="Blom J."/>
            <person name="Venter S.N."/>
        </authorList>
    </citation>
    <scope>NUCLEOTIDE SEQUENCE [LARGE SCALE GENOMIC DNA]</scope>
    <source>
        <strain evidence="3">QC88-366</strain>
    </source>
</reference>
<comment type="caution">
    <text evidence="2">The sequence shown here is derived from an EMBL/GenBank/DDBJ whole genome shotgun (WGS) entry which is preliminary data.</text>
</comment>
<dbReference type="EMBL" id="NWUO01000006">
    <property type="protein sequence ID" value="PNS11859.1"/>
    <property type="molecule type" value="Genomic_DNA"/>
</dbReference>
<protein>
    <submittedName>
        <fullName evidence="2">Uncharacterized protein</fullName>
    </submittedName>
</protein>
<dbReference type="AlphaFoldDB" id="A0A2K1QA04"/>